<dbReference type="Pfam" id="PF00239">
    <property type="entry name" value="Resolvase"/>
    <property type="match status" value="1"/>
</dbReference>
<dbReference type="GO" id="GO:0003677">
    <property type="term" value="F:DNA binding"/>
    <property type="evidence" value="ECO:0007669"/>
    <property type="project" value="InterPro"/>
</dbReference>
<dbReference type="EMBL" id="AJWZ01009744">
    <property type="protein sequence ID" value="EKC50413.1"/>
    <property type="molecule type" value="Genomic_DNA"/>
</dbReference>
<dbReference type="SUPFAM" id="SSF53041">
    <property type="entry name" value="Resolvase-like"/>
    <property type="match status" value="1"/>
</dbReference>
<sequence length="54" mass="6199">MQVDGYSLEGQKNMLTRFADREEMIIVDTYEDAGKSGKSIEGRPAFQKMLRDIE</sequence>
<gene>
    <name evidence="2" type="ORF">OBE_14149</name>
</gene>
<dbReference type="AlphaFoldDB" id="K1RYJ5"/>
<accession>K1RYJ5</accession>
<dbReference type="Gene3D" id="3.40.50.1390">
    <property type="entry name" value="Resolvase, N-terminal catalytic domain"/>
    <property type="match status" value="1"/>
</dbReference>
<dbReference type="InterPro" id="IPR036162">
    <property type="entry name" value="Resolvase-like_N_sf"/>
</dbReference>
<evidence type="ECO:0000259" key="1">
    <source>
        <dbReference type="PROSITE" id="PS51736"/>
    </source>
</evidence>
<organism evidence="2">
    <name type="scientific">human gut metagenome</name>
    <dbReference type="NCBI Taxonomy" id="408170"/>
    <lineage>
        <taxon>unclassified sequences</taxon>
        <taxon>metagenomes</taxon>
        <taxon>organismal metagenomes</taxon>
    </lineage>
</organism>
<dbReference type="InterPro" id="IPR006119">
    <property type="entry name" value="Resolv_N"/>
</dbReference>
<dbReference type="PROSITE" id="PS51736">
    <property type="entry name" value="RECOMBINASES_3"/>
    <property type="match status" value="1"/>
</dbReference>
<feature type="domain" description="Resolvase/invertase-type recombinase catalytic" evidence="1">
    <location>
        <begin position="1"/>
        <end position="54"/>
    </location>
</feature>
<dbReference type="GO" id="GO:0000150">
    <property type="term" value="F:DNA strand exchange activity"/>
    <property type="evidence" value="ECO:0007669"/>
    <property type="project" value="InterPro"/>
</dbReference>
<dbReference type="CDD" id="cd00338">
    <property type="entry name" value="Ser_Recombinase"/>
    <property type="match status" value="1"/>
</dbReference>
<comment type="caution">
    <text evidence="2">The sequence shown here is derived from an EMBL/GenBank/DDBJ whole genome shotgun (WGS) entry which is preliminary data.</text>
</comment>
<name>K1RYJ5_9ZZZZ</name>
<protein>
    <submittedName>
        <fullName evidence="2">Site-specific recombinase</fullName>
    </submittedName>
</protein>
<feature type="non-terminal residue" evidence="2">
    <location>
        <position position="54"/>
    </location>
</feature>
<reference evidence="2" key="1">
    <citation type="journal article" date="2013" name="Environ. Microbiol.">
        <title>Microbiota from the distal guts of lean and obese adolescents exhibit partial functional redundancy besides clear differences in community structure.</title>
        <authorList>
            <person name="Ferrer M."/>
            <person name="Ruiz A."/>
            <person name="Lanza F."/>
            <person name="Haange S.B."/>
            <person name="Oberbach A."/>
            <person name="Till H."/>
            <person name="Bargiela R."/>
            <person name="Campoy C."/>
            <person name="Segura M.T."/>
            <person name="Richter M."/>
            <person name="von Bergen M."/>
            <person name="Seifert J."/>
            <person name="Suarez A."/>
        </authorList>
    </citation>
    <scope>NUCLEOTIDE SEQUENCE</scope>
</reference>
<proteinExistence type="predicted"/>
<evidence type="ECO:0000313" key="2">
    <source>
        <dbReference type="EMBL" id="EKC50413.1"/>
    </source>
</evidence>